<dbReference type="GO" id="GO:0005737">
    <property type="term" value="C:cytoplasm"/>
    <property type="evidence" value="ECO:0007669"/>
    <property type="project" value="TreeGrafter"/>
</dbReference>
<dbReference type="InterPro" id="IPR011761">
    <property type="entry name" value="ATP-grasp"/>
</dbReference>
<dbReference type="Proteomes" id="UP000886198">
    <property type="component" value="Unassembled WGS sequence"/>
</dbReference>
<dbReference type="EMBL" id="DSBT01000017">
    <property type="protein sequence ID" value="HDP76671.1"/>
    <property type="molecule type" value="Genomic_DNA"/>
</dbReference>
<evidence type="ECO:0000256" key="1">
    <source>
        <dbReference type="PROSITE-ProRule" id="PRU00409"/>
    </source>
</evidence>
<dbReference type="Gene3D" id="3.30.1490.20">
    <property type="entry name" value="ATP-grasp fold, A domain"/>
    <property type="match status" value="1"/>
</dbReference>
<evidence type="ECO:0000313" key="3">
    <source>
        <dbReference type="EMBL" id="HDP76671.1"/>
    </source>
</evidence>
<dbReference type="InterPro" id="IPR013815">
    <property type="entry name" value="ATP_grasp_subdomain_1"/>
</dbReference>
<reference evidence="3" key="1">
    <citation type="journal article" date="2020" name="mSystems">
        <title>Genome- and Community-Level Interaction Insights into Carbon Utilization and Element Cycling Functions of Hydrothermarchaeota in Hydrothermal Sediment.</title>
        <authorList>
            <person name="Zhou Z."/>
            <person name="Liu Y."/>
            <person name="Xu W."/>
            <person name="Pan J."/>
            <person name="Luo Z.H."/>
            <person name="Li M."/>
        </authorList>
    </citation>
    <scope>NUCLEOTIDE SEQUENCE [LARGE SCALE GENOMIC DNA]</scope>
    <source>
        <strain evidence="3">SpSt-1179</strain>
    </source>
</reference>
<dbReference type="PANTHER" id="PTHR21621:SF0">
    <property type="entry name" value="BETA-CITRYLGLUTAMATE SYNTHASE B-RELATED"/>
    <property type="match status" value="1"/>
</dbReference>
<keyword evidence="3" id="KW-0436">Ligase</keyword>
<accession>A0A7C1CUY8</accession>
<keyword evidence="1" id="KW-0067">ATP-binding</keyword>
<dbReference type="GO" id="GO:0005524">
    <property type="term" value="F:ATP binding"/>
    <property type="evidence" value="ECO:0007669"/>
    <property type="project" value="UniProtKB-UniRule"/>
</dbReference>
<name>A0A7C1CUY8_9BACT</name>
<feature type="domain" description="ATP-grasp" evidence="2">
    <location>
        <begin position="140"/>
        <end position="338"/>
    </location>
</feature>
<dbReference type="PANTHER" id="PTHR21621">
    <property type="entry name" value="RIBOSOMAL PROTEIN S6 MODIFICATION PROTEIN"/>
    <property type="match status" value="1"/>
</dbReference>
<dbReference type="GO" id="GO:0046872">
    <property type="term" value="F:metal ion binding"/>
    <property type="evidence" value="ECO:0007669"/>
    <property type="project" value="InterPro"/>
</dbReference>
<dbReference type="GO" id="GO:0016879">
    <property type="term" value="F:ligase activity, forming carbon-nitrogen bonds"/>
    <property type="evidence" value="ECO:0007669"/>
    <property type="project" value="TreeGrafter"/>
</dbReference>
<dbReference type="InterPro" id="IPR013651">
    <property type="entry name" value="ATP-grasp_RimK-type"/>
</dbReference>
<organism evidence="3">
    <name type="scientific">Mesotoga infera</name>
    <dbReference type="NCBI Taxonomy" id="1236046"/>
    <lineage>
        <taxon>Bacteria</taxon>
        <taxon>Thermotogati</taxon>
        <taxon>Thermotogota</taxon>
        <taxon>Thermotogae</taxon>
        <taxon>Kosmotogales</taxon>
        <taxon>Kosmotogaceae</taxon>
        <taxon>Mesotoga</taxon>
    </lineage>
</organism>
<dbReference type="PROSITE" id="PS50975">
    <property type="entry name" value="ATP_GRASP"/>
    <property type="match status" value="1"/>
</dbReference>
<dbReference type="AlphaFoldDB" id="A0A7C1CUY8"/>
<protein>
    <submittedName>
        <fullName evidence="3">ATP-dependent carboxylate-amine ligase</fullName>
    </submittedName>
</protein>
<dbReference type="SUPFAM" id="SSF56059">
    <property type="entry name" value="Glutathione synthetase ATP-binding domain-like"/>
    <property type="match status" value="1"/>
</dbReference>
<proteinExistence type="predicted"/>
<keyword evidence="1" id="KW-0547">Nucleotide-binding</keyword>
<gene>
    <name evidence="3" type="ORF">ENN47_00500</name>
</gene>
<dbReference type="Gene3D" id="3.30.470.20">
    <property type="entry name" value="ATP-grasp fold, B domain"/>
    <property type="match status" value="1"/>
</dbReference>
<comment type="caution">
    <text evidence="3">The sequence shown here is derived from an EMBL/GenBank/DDBJ whole genome shotgun (WGS) entry which is preliminary data.</text>
</comment>
<evidence type="ECO:0000259" key="2">
    <source>
        <dbReference type="PROSITE" id="PS50975"/>
    </source>
</evidence>
<dbReference type="Pfam" id="PF08443">
    <property type="entry name" value="RimK"/>
    <property type="match status" value="1"/>
</dbReference>
<sequence length="383" mass="44686">MLTRLMRYMSIRILGNPDIRSPREDDVELYKPCDVIVDWPQDKEKPFVGLTRDINENPHWTKFRRFLKNNGFDFEIFEYHRSDWLEAAEKFDLIVWSPNSGPAELDEIKRKIYILEKKLGKKCFPDYETVLLCDDKVFLTYLLKIKGLPVADTFISNDFDEIESIKDRLPYPLVSKRFHGASSREVTLIRNPRELAAYSRRVFSFCGMKASNAYFRQKNYLYLQKFVDGDGLDIRVNVAGDVITGYFRKPKKNDFRASGSGVVIKEDLPLEAIEIALKTYDLIGKAMLGVDMMRDKEGKYWIIEISPFIGVITPIQMKVDEIPGSYFLLEDGTLQFTEETYWPQELAIKNFFERNYLFPEAEWKSNLVRSVVSEKKLKKGCSV</sequence>